<comment type="caution">
    <text evidence="2">The sequence shown here is derived from an EMBL/GenBank/DDBJ whole genome shotgun (WGS) entry which is preliminary data.</text>
</comment>
<feature type="compositionally biased region" description="Low complexity" evidence="1">
    <location>
        <begin position="61"/>
        <end position="73"/>
    </location>
</feature>
<gene>
    <name evidence="2" type="ORF">PMACD_LOCUS11148</name>
</gene>
<sequence length="375" mass="41503">MEMARDYRRKGVDALAASRNLKGELKTIITEAIEGLFGVVALIDPSTPSPPKPPTPPTPQPKATTSPSTDTHTTQLLQKLEAHSRLLEDSNKVLQEHTRVLKASPKPQPVASDPQKIYPSYATAAAAPKPPASPSIVVSGEGFNTAEQLLTQLSKTVNFRQGGYAPLKITPLSKQKIKVVFEKEEHKKHALDQLQKNTQIQTQEEKRIDPMIILKGISKNIPEFELTKTIKDQNTTLTKHTFTVKFIANNRNTSLYNAVLNTTPSAWKAFADLGRVNIGMQRVHSDNFSPFRQCQNCLNFGHTKSRCPNTTPTCAKCSAHHPTAECKAEVHNCTNCAEHNKQFNTNTGTLHRADSDKCPKVTAMRARVEAKINYI</sequence>
<protein>
    <recommendedName>
        <fullName evidence="4">Gag-like protein</fullName>
    </recommendedName>
</protein>
<feature type="compositionally biased region" description="Pro residues" evidence="1">
    <location>
        <begin position="47"/>
        <end position="60"/>
    </location>
</feature>
<dbReference type="AlphaFoldDB" id="A0A821UZS5"/>
<reference evidence="2" key="1">
    <citation type="submission" date="2021-02" db="EMBL/GenBank/DDBJ databases">
        <authorList>
            <person name="Steward A R."/>
        </authorList>
    </citation>
    <scope>NUCLEOTIDE SEQUENCE</scope>
</reference>
<evidence type="ECO:0008006" key="4">
    <source>
        <dbReference type="Google" id="ProtNLM"/>
    </source>
</evidence>
<dbReference type="EMBL" id="CAJOBZ010000035">
    <property type="protein sequence ID" value="CAF4899298.1"/>
    <property type="molecule type" value="Genomic_DNA"/>
</dbReference>
<dbReference type="Proteomes" id="UP000663880">
    <property type="component" value="Unassembled WGS sequence"/>
</dbReference>
<organism evidence="2 3">
    <name type="scientific">Pieris macdunnoughi</name>
    <dbReference type="NCBI Taxonomy" id="345717"/>
    <lineage>
        <taxon>Eukaryota</taxon>
        <taxon>Metazoa</taxon>
        <taxon>Ecdysozoa</taxon>
        <taxon>Arthropoda</taxon>
        <taxon>Hexapoda</taxon>
        <taxon>Insecta</taxon>
        <taxon>Pterygota</taxon>
        <taxon>Neoptera</taxon>
        <taxon>Endopterygota</taxon>
        <taxon>Lepidoptera</taxon>
        <taxon>Glossata</taxon>
        <taxon>Ditrysia</taxon>
        <taxon>Papilionoidea</taxon>
        <taxon>Pieridae</taxon>
        <taxon>Pierinae</taxon>
        <taxon>Pieris</taxon>
    </lineage>
</organism>
<dbReference type="OrthoDB" id="10022108at2759"/>
<evidence type="ECO:0000256" key="1">
    <source>
        <dbReference type="SAM" id="MobiDB-lite"/>
    </source>
</evidence>
<accession>A0A821UZS5</accession>
<feature type="region of interest" description="Disordered" evidence="1">
    <location>
        <begin position="44"/>
        <end position="73"/>
    </location>
</feature>
<proteinExistence type="predicted"/>
<evidence type="ECO:0000313" key="3">
    <source>
        <dbReference type="Proteomes" id="UP000663880"/>
    </source>
</evidence>
<name>A0A821UZS5_9NEOP</name>
<keyword evidence="3" id="KW-1185">Reference proteome</keyword>
<evidence type="ECO:0000313" key="2">
    <source>
        <dbReference type="EMBL" id="CAF4899298.1"/>
    </source>
</evidence>